<dbReference type="Gene3D" id="1.10.10.10">
    <property type="entry name" value="Winged helix-like DNA-binding domain superfamily/Winged helix DNA-binding domain"/>
    <property type="match status" value="1"/>
</dbReference>
<dbReference type="InterPro" id="IPR000847">
    <property type="entry name" value="LysR_HTH_N"/>
</dbReference>
<protein>
    <submittedName>
        <fullName evidence="7">Hydrogen peroxide-inducible genes activator</fullName>
    </submittedName>
</protein>
<dbReference type="SUPFAM" id="SSF46785">
    <property type="entry name" value="Winged helix' DNA-binding domain"/>
    <property type="match status" value="1"/>
</dbReference>
<dbReference type="Pfam" id="PF03466">
    <property type="entry name" value="LysR_substrate"/>
    <property type="match status" value="1"/>
</dbReference>
<keyword evidence="2" id="KW-0805">Transcription regulation</keyword>
<dbReference type="CDD" id="cd08411">
    <property type="entry name" value="PBP2_OxyR"/>
    <property type="match status" value="1"/>
</dbReference>
<sequence>MPTLQQLRYLALLDETLHFRRAAERAHVTQPTLSAQLSALETKLGLQLVERSRARVVMTPEGHEIAARARRILREVDEITELAHRGRQPLGGTIRVGVVASLGSYFLPLVIPDLHASHPDLRLYVREGTAADLTTRLDDGALDLLFLPLPARGPDLDTARLFREPLLAVTPNDHPLAQLSAVPRERLKGETILSLEPGHKLHEQVRQICEATGAEISLDYGATSLDTIRQMVGMGLGLSLLPALYVRSEVQPNRLVTARPLAGPQPFRTVGMVWRRHAARAGEYAELAQILRRILRQTAPEVTVID</sequence>
<proteinExistence type="inferred from homology"/>
<name>A0A7X6GZY1_9RHOB</name>
<evidence type="ECO:0000256" key="5">
    <source>
        <dbReference type="ARBA" id="ARBA00023163"/>
    </source>
</evidence>
<feature type="domain" description="HTH lysR-type" evidence="6">
    <location>
        <begin position="2"/>
        <end position="59"/>
    </location>
</feature>
<dbReference type="InterPro" id="IPR005119">
    <property type="entry name" value="LysR_subst-bd"/>
</dbReference>
<evidence type="ECO:0000256" key="1">
    <source>
        <dbReference type="ARBA" id="ARBA00009437"/>
    </source>
</evidence>
<dbReference type="AlphaFoldDB" id="A0A7X6GZY1"/>
<dbReference type="Proteomes" id="UP000526408">
    <property type="component" value="Unassembled WGS sequence"/>
</dbReference>
<dbReference type="InterPro" id="IPR036390">
    <property type="entry name" value="WH_DNA-bd_sf"/>
</dbReference>
<dbReference type="Gene3D" id="3.40.190.10">
    <property type="entry name" value="Periplasmic binding protein-like II"/>
    <property type="match status" value="2"/>
</dbReference>
<evidence type="ECO:0000259" key="6">
    <source>
        <dbReference type="PROSITE" id="PS50931"/>
    </source>
</evidence>
<evidence type="ECO:0000313" key="8">
    <source>
        <dbReference type="Proteomes" id="UP000526408"/>
    </source>
</evidence>
<evidence type="ECO:0000256" key="4">
    <source>
        <dbReference type="ARBA" id="ARBA00023159"/>
    </source>
</evidence>
<dbReference type="PRINTS" id="PR00039">
    <property type="entry name" value="HTHLYSR"/>
</dbReference>
<gene>
    <name evidence="7" type="ORF">HCU73_12800</name>
</gene>
<dbReference type="GO" id="GO:0003700">
    <property type="term" value="F:DNA-binding transcription factor activity"/>
    <property type="evidence" value="ECO:0007669"/>
    <property type="project" value="InterPro"/>
</dbReference>
<keyword evidence="4" id="KW-0010">Activator</keyword>
<comment type="similarity">
    <text evidence="1">Belongs to the LysR transcriptional regulatory family.</text>
</comment>
<keyword evidence="8" id="KW-1185">Reference proteome</keyword>
<dbReference type="GO" id="GO:0003677">
    <property type="term" value="F:DNA binding"/>
    <property type="evidence" value="ECO:0007669"/>
    <property type="project" value="UniProtKB-KW"/>
</dbReference>
<dbReference type="PANTHER" id="PTHR30346">
    <property type="entry name" value="TRANSCRIPTIONAL DUAL REGULATOR HCAR-RELATED"/>
    <property type="match status" value="1"/>
</dbReference>
<dbReference type="GO" id="GO:0032993">
    <property type="term" value="C:protein-DNA complex"/>
    <property type="evidence" value="ECO:0007669"/>
    <property type="project" value="TreeGrafter"/>
</dbReference>
<dbReference type="FunFam" id="1.10.10.10:FF:000001">
    <property type="entry name" value="LysR family transcriptional regulator"/>
    <property type="match status" value="1"/>
</dbReference>
<dbReference type="EMBL" id="JAAZQQ010000004">
    <property type="protein sequence ID" value="NKX45467.1"/>
    <property type="molecule type" value="Genomic_DNA"/>
</dbReference>
<dbReference type="InterPro" id="IPR036388">
    <property type="entry name" value="WH-like_DNA-bd_sf"/>
</dbReference>
<dbReference type="SUPFAM" id="SSF53850">
    <property type="entry name" value="Periplasmic binding protein-like II"/>
    <property type="match status" value="1"/>
</dbReference>
<evidence type="ECO:0000256" key="3">
    <source>
        <dbReference type="ARBA" id="ARBA00023125"/>
    </source>
</evidence>
<organism evidence="7 8">
    <name type="scientific">Roseicyclus persicicus</name>
    <dbReference type="NCBI Taxonomy" id="2650661"/>
    <lineage>
        <taxon>Bacteria</taxon>
        <taxon>Pseudomonadati</taxon>
        <taxon>Pseudomonadota</taxon>
        <taxon>Alphaproteobacteria</taxon>
        <taxon>Rhodobacterales</taxon>
        <taxon>Roseobacteraceae</taxon>
        <taxon>Roseicyclus</taxon>
    </lineage>
</organism>
<comment type="caution">
    <text evidence="7">The sequence shown here is derived from an EMBL/GenBank/DDBJ whole genome shotgun (WGS) entry which is preliminary data.</text>
</comment>
<reference evidence="7 8" key="1">
    <citation type="submission" date="2020-04" db="EMBL/GenBank/DDBJ databases">
        <authorList>
            <person name="Yoon J."/>
        </authorList>
    </citation>
    <scope>NUCLEOTIDE SEQUENCE [LARGE SCALE GENOMIC DNA]</scope>
    <source>
        <strain evidence="7 8">KMU-115</strain>
    </source>
</reference>
<dbReference type="PROSITE" id="PS50931">
    <property type="entry name" value="HTH_LYSR"/>
    <property type="match status" value="1"/>
</dbReference>
<dbReference type="Pfam" id="PF00126">
    <property type="entry name" value="HTH_1"/>
    <property type="match status" value="1"/>
</dbReference>
<dbReference type="PANTHER" id="PTHR30346:SF26">
    <property type="entry name" value="HYDROGEN PEROXIDE-INDUCIBLE GENES ACTIVATOR"/>
    <property type="match status" value="1"/>
</dbReference>
<keyword evidence="3" id="KW-0238">DNA-binding</keyword>
<evidence type="ECO:0000313" key="7">
    <source>
        <dbReference type="EMBL" id="NKX45467.1"/>
    </source>
</evidence>
<accession>A0A7X6GZY1</accession>
<dbReference type="RefSeq" id="WP_168623853.1">
    <property type="nucleotide sequence ID" value="NZ_JAAZQQ010000004.1"/>
</dbReference>
<evidence type="ECO:0000256" key="2">
    <source>
        <dbReference type="ARBA" id="ARBA00023015"/>
    </source>
</evidence>
<keyword evidence="5" id="KW-0804">Transcription</keyword>